<dbReference type="EMBL" id="UINC01093057">
    <property type="protein sequence ID" value="SVC47167.1"/>
    <property type="molecule type" value="Genomic_DNA"/>
</dbReference>
<proteinExistence type="predicted"/>
<accession>A0A382MHD6</accession>
<organism evidence="1">
    <name type="scientific">marine metagenome</name>
    <dbReference type="NCBI Taxonomy" id="408172"/>
    <lineage>
        <taxon>unclassified sequences</taxon>
        <taxon>metagenomes</taxon>
        <taxon>ecological metagenomes</taxon>
    </lineage>
</organism>
<sequence length="117" mass="13752">MKVVWLENDYLKIGILVGRGSDIFEFRYKPLDCDFMLRLAKGIRNPLQDFSQMRNTPNQFEDYYYGGWQEILPNSPTFNYRGASLGQHGEISLIPWKYSIVENDAKKVSIKLWTRPL</sequence>
<dbReference type="GO" id="GO:0030246">
    <property type="term" value="F:carbohydrate binding"/>
    <property type="evidence" value="ECO:0007669"/>
    <property type="project" value="InterPro"/>
</dbReference>
<reference evidence="1" key="1">
    <citation type="submission" date="2018-05" db="EMBL/GenBank/DDBJ databases">
        <authorList>
            <person name="Lanie J.A."/>
            <person name="Ng W.-L."/>
            <person name="Kazmierczak K.M."/>
            <person name="Andrzejewski T.M."/>
            <person name="Davidsen T.M."/>
            <person name="Wayne K.J."/>
            <person name="Tettelin H."/>
            <person name="Glass J.I."/>
            <person name="Rusch D."/>
            <person name="Podicherti R."/>
            <person name="Tsui H.-C.T."/>
            <person name="Winkler M.E."/>
        </authorList>
    </citation>
    <scope>NUCLEOTIDE SEQUENCE</scope>
</reference>
<gene>
    <name evidence="1" type="ORF">METZ01_LOCUS300021</name>
</gene>
<name>A0A382MHD6_9ZZZZ</name>
<evidence type="ECO:0000313" key="1">
    <source>
        <dbReference type="EMBL" id="SVC47167.1"/>
    </source>
</evidence>
<dbReference type="InterPro" id="IPR014718">
    <property type="entry name" value="GH-type_carb-bd"/>
</dbReference>
<dbReference type="AlphaFoldDB" id="A0A382MHD6"/>
<protein>
    <submittedName>
        <fullName evidence="1">Uncharacterized protein</fullName>
    </submittedName>
</protein>
<feature type="non-terminal residue" evidence="1">
    <location>
        <position position="1"/>
    </location>
</feature>
<feature type="non-terminal residue" evidence="1">
    <location>
        <position position="117"/>
    </location>
</feature>
<dbReference type="Gene3D" id="2.70.98.10">
    <property type="match status" value="1"/>
</dbReference>